<accession>A0A0R2I1H7</accession>
<feature type="coiled-coil region" evidence="2">
    <location>
        <begin position="149"/>
        <end position="176"/>
    </location>
</feature>
<dbReference type="PATRIC" id="fig|396268.3.peg.59"/>
<dbReference type="InterPro" id="IPR022263">
    <property type="entry name" value="KxYKxGKxW"/>
</dbReference>
<dbReference type="OrthoDB" id="2330012at2"/>
<dbReference type="AlphaFoldDB" id="A0A0R2I1H7"/>
<evidence type="ECO:0000256" key="1">
    <source>
        <dbReference type="ARBA" id="ARBA00022729"/>
    </source>
</evidence>
<dbReference type="Proteomes" id="UP000050934">
    <property type="component" value="Unassembled WGS sequence"/>
</dbReference>
<feature type="coiled-coil region" evidence="2">
    <location>
        <begin position="361"/>
        <end position="388"/>
    </location>
</feature>
<feature type="chain" id="PRO_5006418064" evidence="3">
    <location>
        <begin position="35"/>
        <end position="428"/>
    </location>
</feature>
<evidence type="ECO:0000256" key="2">
    <source>
        <dbReference type="SAM" id="Coils"/>
    </source>
</evidence>
<protein>
    <submittedName>
        <fullName evidence="4">Uncharacterized protein</fullName>
    </submittedName>
</protein>
<keyword evidence="5" id="KW-1185">Reference proteome</keyword>
<reference evidence="4 5" key="1">
    <citation type="journal article" date="2015" name="Genome Announc.">
        <title>Expanding the biotechnology potential of lactobacilli through comparative genomics of 213 strains and associated genera.</title>
        <authorList>
            <person name="Sun Z."/>
            <person name="Harris H.M."/>
            <person name="McCann A."/>
            <person name="Guo C."/>
            <person name="Argimon S."/>
            <person name="Zhang W."/>
            <person name="Yang X."/>
            <person name="Jeffery I.B."/>
            <person name="Cooney J.C."/>
            <person name="Kagawa T.F."/>
            <person name="Liu W."/>
            <person name="Song Y."/>
            <person name="Salvetti E."/>
            <person name="Wrobel A."/>
            <person name="Rasinkangas P."/>
            <person name="Parkhill J."/>
            <person name="Rea M.C."/>
            <person name="O'Sullivan O."/>
            <person name="Ritari J."/>
            <person name="Douillard F.P."/>
            <person name="Paul Ross R."/>
            <person name="Yang R."/>
            <person name="Briner A.E."/>
            <person name="Felis G.E."/>
            <person name="de Vos W.M."/>
            <person name="Barrangou R."/>
            <person name="Klaenhammer T.R."/>
            <person name="Caufield P.W."/>
            <person name="Cui Y."/>
            <person name="Zhang H."/>
            <person name="O'Toole P.W."/>
        </authorList>
    </citation>
    <scope>NUCLEOTIDE SEQUENCE [LARGE SCALE GENOMIC DNA]</scope>
    <source>
        <strain evidence="4 5">DSM 17896</strain>
    </source>
</reference>
<sequence>MYKSGKNWMVAGLMTTAVLAGLTLGNVNTTEAHAAVNNTPVAAAQKTSATSAEVQSQQTVVNSAATAVNSQTAVVASASSALASAQNLNSASAAVSGAEAQWSAAEKNAESARQAMGSASQNSQKAAKELKGATNLQHGFWKSKGSAAYDYLTNLVANTQKELDEAQAQLPDAETAWNLAHDAYEKALHSTIDHHSEEYKALKLNSEKAFNDLDAIQKTISTDKGIISSANAKLNGKANLADGTPHNLIKNKALVDSIPALQEAAQKAHNAYVAASDAASDASVIAYNALDNISAVRDAYNLPDSNGLKKMRHDAMGAPRKINSDKTEINALRTADQTYYGDAVKYASEAAIKEGQAQSAVAKAESDVAVAADQLDQAETQQKAAQAKYDANKTSLNLTLLNNAKSLTGSWQRNLHAANTALETAKNC</sequence>
<dbReference type="NCBIfam" id="TIGR03715">
    <property type="entry name" value="KxYKxGKxW"/>
    <property type="match status" value="1"/>
</dbReference>
<dbReference type="Pfam" id="PF19258">
    <property type="entry name" value="KxYKxGKxW_sig"/>
    <property type="match status" value="1"/>
</dbReference>
<gene>
    <name evidence="4" type="ORF">IV45_GL000059</name>
</gene>
<evidence type="ECO:0000256" key="3">
    <source>
        <dbReference type="SAM" id="SignalP"/>
    </source>
</evidence>
<keyword evidence="2" id="KW-0175">Coiled coil</keyword>
<keyword evidence="1 3" id="KW-0732">Signal</keyword>
<evidence type="ECO:0000313" key="4">
    <source>
        <dbReference type="EMBL" id="KRN59024.1"/>
    </source>
</evidence>
<comment type="caution">
    <text evidence="4">The sequence shown here is derived from an EMBL/GenBank/DDBJ whole genome shotgun (WGS) entry which is preliminary data.</text>
</comment>
<name>A0A0R2I1H7_9LACO</name>
<evidence type="ECO:0000313" key="5">
    <source>
        <dbReference type="Proteomes" id="UP000050934"/>
    </source>
</evidence>
<proteinExistence type="predicted"/>
<organism evidence="4 5">
    <name type="scientific">Limosilactobacillus secaliphilus</name>
    <dbReference type="NCBI Taxonomy" id="396268"/>
    <lineage>
        <taxon>Bacteria</taxon>
        <taxon>Bacillati</taxon>
        <taxon>Bacillota</taxon>
        <taxon>Bacilli</taxon>
        <taxon>Lactobacillales</taxon>
        <taxon>Lactobacillaceae</taxon>
        <taxon>Limosilactobacillus</taxon>
    </lineage>
</organism>
<feature type="signal peptide" evidence="3">
    <location>
        <begin position="1"/>
        <end position="34"/>
    </location>
</feature>
<dbReference type="EMBL" id="JQBW01000006">
    <property type="protein sequence ID" value="KRN59024.1"/>
    <property type="molecule type" value="Genomic_DNA"/>
</dbReference>
<dbReference type="STRING" id="396268.IV45_GL000059"/>